<evidence type="ECO:0008006" key="3">
    <source>
        <dbReference type="Google" id="ProtNLM"/>
    </source>
</evidence>
<evidence type="ECO:0000313" key="2">
    <source>
        <dbReference type="Proteomes" id="UP001597308"/>
    </source>
</evidence>
<organism evidence="1 2">
    <name type="scientific">Methylopila henanensis</name>
    <dbReference type="NCBI Taxonomy" id="873516"/>
    <lineage>
        <taxon>Bacteria</taxon>
        <taxon>Pseudomonadati</taxon>
        <taxon>Pseudomonadota</taxon>
        <taxon>Alphaproteobacteria</taxon>
        <taxon>Hyphomicrobiales</taxon>
        <taxon>Methylopilaceae</taxon>
        <taxon>Methylopila</taxon>
    </lineage>
</organism>
<dbReference type="RefSeq" id="WP_378797636.1">
    <property type="nucleotide sequence ID" value="NZ_JBHUER010000003.1"/>
</dbReference>
<keyword evidence="2" id="KW-1185">Reference proteome</keyword>
<protein>
    <recommendedName>
        <fullName evidence="3">AbrB/MazE/SpoVT family DNA-binding domain-containing protein</fullName>
    </recommendedName>
</protein>
<evidence type="ECO:0000313" key="1">
    <source>
        <dbReference type="EMBL" id="MFD1702380.1"/>
    </source>
</evidence>
<sequence>MRFEEIDGDLLLRTPAHIAARLKFSAGDEATLSDVSNASLTVERLTSEQKRQLAIVKRILDEDDDVLRALAQ</sequence>
<gene>
    <name evidence="1" type="ORF">ACFSCV_05110</name>
</gene>
<name>A0ABW4K2K0_9HYPH</name>
<proteinExistence type="predicted"/>
<dbReference type="Proteomes" id="UP001597308">
    <property type="component" value="Unassembled WGS sequence"/>
</dbReference>
<accession>A0ABW4K2K0</accession>
<comment type="caution">
    <text evidence="1">The sequence shown here is derived from an EMBL/GenBank/DDBJ whole genome shotgun (WGS) entry which is preliminary data.</text>
</comment>
<reference evidence="2" key="1">
    <citation type="journal article" date="2019" name="Int. J. Syst. Evol. Microbiol.">
        <title>The Global Catalogue of Microorganisms (GCM) 10K type strain sequencing project: providing services to taxonomists for standard genome sequencing and annotation.</title>
        <authorList>
            <consortium name="The Broad Institute Genomics Platform"/>
            <consortium name="The Broad Institute Genome Sequencing Center for Infectious Disease"/>
            <person name="Wu L."/>
            <person name="Ma J."/>
        </authorList>
    </citation>
    <scope>NUCLEOTIDE SEQUENCE [LARGE SCALE GENOMIC DNA]</scope>
    <source>
        <strain evidence="2">KCTC 23707</strain>
    </source>
</reference>
<dbReference type="EMBL" id="JBHUER010000003">
    <property type="protein sequence ID" value="MFD1702380.1"/>
    <property type="molecule type" value="Genomic_DNA"/>
</dbReference>